<dbReference type="AlphaFoldDB" id="A0A1F8GRI1"/>
<comment type="caution">
    <text evidence="5">The sequence shown here is derived from an EMBL/GenBank/DDBJ whole genome shotgun (WGS) entry which is preliminary data.</text>
</comment>
<dbReference type="InterPro" id="IPR005823">
    <property type="entry name" value="Ribosomal_uL13_bac-type"/>
</dbReference>
<dbReference type="Pfam" id="PF00572">
    <property type="entry name" value="Ribosomal_L13"/>
    <property type="match status" value="1"/>
</dbReference>
<keyword evidence="2 4" id="KW-0689">Ribosomal protein</keyword>
<evidence type="ECO:0000313" key="6">
    <source>
        <dbReference type="Proteomes" id="UP000178444"/>
    </source>
</evidence>
<dbReference type="GO" id="GO:1990904">
    <property type="term" value="C:ribonucleoprotein complex"/>
    <property type="evidence" value="ECO:0007669"/>
    <property type="project" value="UniProtKB-KW"/>
</dbReference>
<evidence type="ECO:0000256" key="1">
    <source>
        <dbReference type="ARBA" id="ARBA00006227"/>
    </source>
</evidence>
<dbReference type="InterPro" id="IPR036899">
    <property type="entry name" value="Ribosomal_uL13_sf"/>
</dbReference>
<dbReference type="Gene3D" id="3.90.1180.10">
    <property type="entry name" value="Ribosomal protein L13"/>
    <property type="match status" value="1"/>
</dbReference>
<comment type="function">
    <text evidence="4">This protein is one of the early assembly proteins of the 50S ribosomal subunit, although it is not seen to bind rRNA by itself. It is important during the early stages of 50S assembly.</text>
</comment>
<accession>A0A1F8GRI1</accession>
<dbReference type="NCBIfam" id="TIGR01066">
    <property type="entry name" value="rplM_bact"/>
    <property type="match status" value="1"/>
</dbReference>
<organism evidence="5 6">
    <name type="scientific">Candidatus Yanofskybacteria bacterium RIFCSPLOWO2_01_FULL_49_17</name>
    <dbReference type="NCBI Taxonomy" id="1802700"/>
    <lineage>
        <taxon>Bacteria</taxon>
        <taxon>Candidatus Yanofskyibacteriota</taxon>
    </lineage>
</organism>
<dbReference type="GO" id="GO:0006412">
    <property type="term" value="P:translation"/>
    <property type="evidence" value="ECO:0007669"/>
    <property type="project" value="UniProtKB-UniRule"/>
</dbReference>
<dbReference type="SUPFAM" id="SSF52161">
    <property type="entry name" value="Ribosomal protein L13"/>
    <property type="match status" value="1"/>
</dbReference>
<name>A0A1F8GRI1_9BACT</name>
<evidence type="ECO:0000313" key="5">
    <source>
        <dbReference type="EMBL" id="OGN27600.1"/>
    </source>
</evidence>
<dbReference type="CDD" id="cd00392">
    <property type="entry name" value="Ribosomal_L13"/>
    <property type="match status" value="1"/>
</dbReference>
<dbReference type="GO" id="GO:0003729">
    <property type="term" value="F:mRNA binding"/>
    <property type="evidence" value="ECO:0007669"/>
    <property type="project" value="TreeGrafter"/>
</dbReference>
<dbReference type="EMBL" id="MGKO01000008">
    <property type="protein sequence ID" value="OGN27600.1"/>
    <property type="molecule type" value="Genomic_DNA"/>
</dbReference>
<dbReference type="PIRSF" id="PIRSF002181">
    <property type="entry name" value="Ribosomal_L13"/>
    <property type="match status" value="1"/>
</dbReference>
<dbReference type="Proteomes" id="UP000178444">
    <property type="component" value="Unassembled WGS sequence"/>
</dbReference>
<sequence>MNYEIDATGRALGRIATEAATALRGKHLPSYTPNKMAELDVVVKNLDKAKFTGDKFNQKVYHSYSGYHGGIRTRSLSELWARDPREVLRRVVYRMLPVNRSRDKVIQHLKFK</sequence>
<evidence type="ECO:0000256" key="2">
    <source>
        <dbReference type="ARBA" id="ARBA00022980"/>
    </source>
</evidence>
<gene>
    <name evidence="4" type="primary">rplM</name>
    <name evidence="5" type="ORF">A2941_01220</name>
</gene>
<dbReference type="HAMAP" id="MF_01366">
    <property type="entry name" value="Ribosomal_uL13"/>
    <property type="match status" value="1"/>
</dbReference>
<evidence type="ECO:0000256" key="3">
    <source>
        <dbReference type="ARBA" id="ARBA00023274"/>
    </source>
</evidence>
<comment type="subunit">
    <text evidence="4">Part of the 50S ribosomal subunit.</text>
</comment>
<reference evidence="5 6" key="1">
    <citation type="journal article" date="2016" name="Nat. Commun.">
        <title>Thousands of microbial genomes shed light on interconnected biogeochemical processes in an aquifer system.</title>
        <authorList>
            <person name="Anantharaman K."/>
            <person name="Brown C.T."/>
            <person name="Hug L.A."/>
            <person name="Sharon I."/>
            <person name="Castelle C.J."/>
            <person name="Probst A.J."/>
            <person name="Thomas B.C."/>
            <person name="Singh A."/>
            <person name="Wilkins M.J."/>
            <person name="Karaoz U."/>
            <person name="Brodie E.L."/>
            <person name="Williams K.H."/>
            <person name="Hubbard S.S."/>
            <person name="Banfield J.F."/>
        </authorList>
    </citation>
    <scope>NUCLEOTIDE SEQUENCE [LARGE SCALE GENOMIC DNA]</scope>
</reference>
<evidence type="ECO:0000256" key="4">
    <source>
        <dbReference type="HAMAP-Rule" id="MF_01366"/>
    </source>
</evidence>
<dbReference type="InterPro" id="IPR005822">
    <property type="entry name" value="Ribosomal_uL13"/>
</dbReference>
<dbReference type="GO" id="GO:0005840">
    <property type="term" value="C:ribosome"/>
    <property type="evidence" value="ECO:0007669"/>
    <property type="project" value="UniProtKB-KW"/>
</dbReference>
<dbReference type="GO" id="GO:0017148">
    <property type="term" value="P:negative regulation of translation"/>
    <property type="evidence" value="ECO:0007669"/>
    <property type="project" value="TreeGrafter"/>
</dbReference>
<proteinExistence type="inferred from homology"/>
<dbReference type="PANTHER" id="PTHR11545:SF2">
    <property type="entry name" value="LARGE RIBOSOMAL SUBUNIT PROTEIN UL13M"/>
    <property type="match status" value="1"/>
</dbReference>
<keyword evidence="3 4" id="KW-0687">Ribonucleoprotein</keyword>
<dbReference type="GO" id="GO:0003735">
    <property type="term" value="F:structural constituent of ribosome"/>
    <property type="evidence" value="ECO:0007669"/>
    <property type="project" value="InterPro"/>
</dbReference>
<protein>
    <recommendedName>
        <fullName evidence="4">Large ribosomal subunit protein uL13</fullName>
    </recommendedName>
</protein>
<comment type="similarity">
    <text evidence="1 4">Belongs to the universal ribosomal protein uL13 family.</text>
</comment>
<dbReference type="PANTHER" id="PTHR11545">
    <property type="entry name" value="RIBOSOMAL PROTEIN L13"/>
    <property type="match status" value="1"/>
</dbReference>